<organism evidence="2">
    <name type="scientific">marine sediment metagenome</name>
    <dbReference type="NCBI Taxonomy" id="412755"/>
    <lineage>
        <taxon>unclassified sequences</taxon>
        <taxon>metagenomes</taxon>
        <taxon>ecological metagenomes</taxon>
    </lineage>
</organism>
<comment type="caution">
    <text evidence="2">The sequence shown here is derived from an EMBL/GenBank/DDBJ whole genome shotgun (WGS) entry which is preliminary data.</text>
</comment>
<evidence type="ECO:0000313" key="2">
    <source>
        <dbReference type="EMBL" id="GAH35602.1"/>
    </source>
</evidence>
<dbReference type="GO" id="GO:0016757">
    <property type="term" value="F:glycosyltransferase activity"/>
    <property type="evidence" value="ECO:0007669"/>
    <property type="project" value="InterPro"/>
</dbReference>
<feature type="domain" description="Glycosyl transferase family 1" evidence="1">
    <location>
        <begin position="204"/>
        <end position="348"/>
    </location>
</feature>
<dbReference type="PANTHER" id="PTHR45947">
    <property type="entry name" value="SULFOQUINOVOSYL TRANSFERASE SQD2"/>
    <property type="match status" value="1"/>
</dbReference>
<dbReference type="InterPro" id="IPR001296">
    <property type="entry name" value="Glyco_trans_1"/>
</dbReference>
<dbReference type="AlphaFoldDB" id="X1ESR6"/>
<dbReference type="Pfam" id="PF00534">
    <property type="entry name" value="Glycos_transf_1"/>
    <property type="match status" value="1"/>
</dbReference>
<dbReference type="InterPro" id="IPR050194">
    <property type="entry name" value="Glycosyltransferase_grp1"/>
</dbReference>
<feature type="non-terminal residue" evidence="2">
    <location>
        <position position="349"/>
    </location>
</feature>
<reference evidence="2" key="1">
    <citation type="journal article" date="2014" name="Front. Microbiol.">
        <title>High frequency of phylogenetically diverse reductive dehalogenase-homologous genes in deep subseafloor sedimentary metagenomes.</title>
        <authorList>
            <person name="Kawai M."/>
            <person name="Futagami T."/>
            <person name="Toyoda A."/>
            <person name="Takaki Y."/>
            <person name="Nishi S."/>
            <person name="Hori S."/>
            <person name="Arai W."/>
            <person name="Tsubouchi T."/>
            <person name="Morono Y."/>
            <person name="Uchiyama I."/>
            <person name="Ito T."/>
            <person name="Fujiyama A."/>
            <person name="Inagaki F."/>
            <person name="Takami H."/>
        </authorList>
    </citation>
    <scope>NUCLEOTIDE SEQUENCE</scope>
    <source>
        <strain evidence="2">Expedition CK06-06</strain>
    </source>
</reference>
<dbReference type="PANTHER" id="PTHR45947:SF3">
    <property type="entry name" value="SULFOQUINOVOSYL TRANSFERASE SQD2"/>
    <property type="match status" value="1"/>
</dbReference>
<accession>X1ESR6</accession>
<gene>
    <name evidence="2" type="ORF">S03H2_10475</name>
</gene>
<name>X1ESR6_9ZZZZ</name>
<dbReference type="EMBL" id="BARU01005385">
    <property type="protein sequence ID" value="GAH35602.1"/>
    <property type="molecule type" value="Genomic_DNA"/>
</dbReference>
<dbReference type="SUPFAM" id="SSF53756">
    <property type="entry name" value="UDP-Glycosyltransferase/glycogen phosphorylase"/>
    <property type="match status" value="1"/>
</dbReference>
<dbReference type="Gene3D" id="3.40.50.2000">
    <property type="entry name" value="Glycogen Phosphorylase B"/>
    <property type="match status" value="2"/>
</dbReference>
<sequence length="349" mass="40349">MGITCFGGAERLLYEELKFFKKMDIETKILTFKLKKEALDRYYSEIINDIEVIDEIKLQNQIYMLRKKLIEINPDIVITASGKEILFLAVLCTKIPYIIHLHGTLFWFHDELIKYAIIYRRIFNKIINSVIGHKEFIPIKPQCSLINRIKLEIVAILDYLAVRKAKEIIVLTPQVQWEVEKLYKRKSIIARGCLSPVIFNHKPKQNIRKKLEISDDAKIILSVSRLDPRKRLDVLMKSFITLSKKVDKAILIIVGTGPDEERLKSLAKQLNCSDTIVFTGFVNDDELWDYYHACDVFACPAWMTSPITTYEALAFNKKVVWSSEASEPDEILNSPLVYMANPNPDSFAD</sequence>
<proteinExistence type="predicted"/>
<evidence type="ECO:0000259" key="1">
    <source>
        <dbReference type="Pfam" id="PF00534"/>
    </source>
</evidence>
<protein>
    <recommendedName>
        <fullName evidence="1">Glycosyl transferase family 1 domain-containing protein</fullName>
    </recommendedName>
</protein>